<proteinExistence type="predicted"/>
<protein>
    <recommendedName>
        <fullName evidence="4">Senescence-associated protein</fullName>
    </recommendedName>
</protein>
<comment type="caution">
    <text evidence="2">The sequence shown here is derived from an EMBL/GenBank/DDBJ whole genome shotgun (WGS) entry which is preliminary data.</text>
</comment>
<gene>
    <name evidence="2" type="ORF">RIF29_44281</name>
</gene>
<feature type="compositionally biased region" description="Basic and acidic residues" evidence="1">
    <location>
        <begin position="156"/>
        <end position="168"/>
    </location>
</feature>
<feature type="region of interest" description="Disordered" evidence="1">
    <location>
        <begin position="90"/>
        <end position="123"/>
    </location>
</feature>
<dbReference type="AntiFam" id="ANF00034">
    <property type="entry name" value="Antisense to 5.8S rRNA"/>
</dbReference>
<dbReference type="InterPro" id="IPR052997">
    <property type="entry name" value="RRT15-like"/>
</dbReference>
<sequence length="727" mass="78173">MIGRADIEGSKSNVAMNAWLPQASYPCGNFSDTSSFKFRRTKGSIGHAFTVRIRTENQNQTSFYPFVPHEISVLVELILGHLRYLLTDVPPQPNSPPDNVFRPDRPAEAGLGSKNRGNAPPPIHGIIGFPLSVPVLSRLFDARGRGPEGPVPNPSPDRHAATRSRRESSSSSPPTADGFGTGTPVPSPQSQSFSRGYGSILPTSLAYIVPSTRGCSPWRPDAVMSTTGRGRHSVLRIFKGRRGRTGHHATCGALPAAGPYLRLSRFQDGQAICTDGRSARAHAPGFAATVAPSYSSGPGPCPDGRVSAQLGTVTQLPVHPASPVLLTKNGPLGALDSVERLNGAATPSYLFKSDERFARQYRCGPPPEFPLASPRSGIVHHLSGPDRYALTRTLHRRSGSVGSATHRGIPPISFLAPYGFTRPLTRTHVRLLGSCFKTGRMGSPLADARSTQVPKHAESTRTSIHNHHDDVSASMSTARAWATIAICVGPCPESIGRPALAVPHPTEAHRRPPLGRNLPPDWGCIPKQPDSPTAPRGATGSGHDGALTLSGAPFQGTWARSATEDASPDYNSDTEGDRFSWWALPGSLAVTKGILHSPSSVPSTRPKQWGNDGRHPGRRALSLMASGATCVQRLDGSRDSAIHTKYRISLRSSSMQEPRYPLPRVFRIRVSHHRPHEHRLRADGGALNDFDFLGAFGAGFLLFNREETDRTRSGASRHEGDRGAEHL</sequence>
<organism evidence="2 3">
    <name type="scientific">Crotalaria pallida</name>
    <name type="common">Smooth rattlebox</name>
    <name type="synonym">Crotalaria striata</name>
    <dbReference type="NCBI Taxonomy" id="3830"/>
    <lineage>
        <taxon>Eukaryota</taxon>
        <taxon>Viridiplantae</taxon>
        <taxon>Streptophyta</taxon>
        <taxon>Embryophyta</taxon>
        <taxon>Tracheophyta</taxon>
        <taxon>Spermatophyta</taxon>
        <taxon>Magnoliopsida</taxon>
        <taxon>eudicotyledons</taxon>
        <taxon>Gunneridae</taxon>
        <taxon>Pentapetalae</taxon>
        <taxon>rosids</taxon>
        <taxon>fabids</taxon>
        <taxon>Fabales</taxon>
        <taxon>Fabaceae</taxon>
        <taxon>Papilionoideae</taxon>
        <taxon>50 kb inversion clade</taxon>
        <taxon>genistoids sensu lato</taxon>
        <taxon>core genistoids</taxon>
        <taxon>Crotalarieae</taxon>
        <taxon>Crotalaria</taxon>
    </lineage>
</organism>
<evidence type="ECO:0008006" key="4">
    <source>
        <dbReference type="Google" id="ProtNLM"/>
    </source>
</evidence>
<reference evidence="2 3" key="1">
    <citation type="submission" date="2024-01" db="EMBL/GenBank/DDBJ databases">
        <title>The genomes of 5 underutilized Papilionoideae crops provide insights into root nodulation and disease resistanc.</title>
        <authorList>
            <person name="Yuan L."/>
        </authorList>
    </citation>
    <scope>NUCLEOTIDE SEQUENCE [LARGE SCALE GENOMIC DNA]</scope>
    <source>
        <strain evidence="2">ZHUSHIDOU_FW_LH</strain>
        <tissue evidence="2">Leaf</tissue>
    </source>
</reference>
<feature type="region of interest" description="Disordered" evidence="1">
    <location>
        <begin position="503"/>
        <end position="552"/>
    </location>
</feature>
<feature type="region of interest" description="Disordered" evidence="1">
    <location>
        <begin position="141"/>
        <end position="196"/>
    </location>
</feature>
<dbReference type="PANTHER" id="PTHR33047:SF8">
    <property type="entry name" value="REGULATOR OF RDNA TRANSCRIPTION PROTEIN 15"/>
    <property type="match status" value="1"/>
</dbReference>
<accession>A0AAN9DW67</accession>
<feature type="region of interest" description="Disordered" evidence="1">
    <location>
        <begin position="708"/>
        <end position="727"/>
    </location>
</feature>
<dbReference type="Proteomes" id="UP001372338">
    <property type="component" value="Unassembled WGS sequence"/>
</dbReference>
<dbReference type="PANTHER" id="PTHR33047">
    <property type="entry name" value="PROTEIN TAR1"/>
    <property type="match status" value="1"/>
</dbReference>
<keyword evidence="3" id="KW-1185">Reference proteome</keyword>
<evidence type="ECO:0000313" key="2">
    <source>
        <dbReference type="EMBL" id="KAK7238088.1"/>
    </source>
</evidence>
<dbReference type="AlphaFoldDB" id="A0AAN9DW67"/>
<evidence type="ECO:0000256" key="1">
    <source>
        <dbReference type="SAM" id="MobiDB-lite"/>
    </source>
</evidence>
<name>A0AAN9DW67_CROPI</name>
<evidence type="ECO:0000313" key="3">
    <source>
        <dbReference type="Proteomes" id="UP001372338"/>
    </source>
</evidence>
<dbReference type="EMBL" id="JAYWIO010000023">
    <property type="protein sequence ID" value="KAK7238088.1"/>
    <property type="molecule type" value="Genomic_DNA"/>
</dbReference>